<dbReference type="EMBL" id="BSYI01000003">
    <property type="protein sequence ID" value="GMG81444.1"/>
    <property type="molecule type" value="Genomic_DNA"/>
</dbReference>
<keyword evidence="1" id="KW-0732">Signal</keyword>
<dbReference type="PROSITE" id="PS51257">
    <property type="entry name" value="PROKAR_LIPOPROTEIN"/>
    <property type="match status" value="1"/>
</dbReference>
<organism evidence="2 3">
    <name type="scientific">Paralimibaculum aggregatum</name>
    <dbReference type="NCBI Taxonomy" id="3036245"/>
    <lineage>
        <taxon>Bacteria</taxon>
        <taxon>Pseudomonadati</taxon>
        <taxon>Pseudomonadota</taxon>
        <taxon>Alphaproteobacteria</taxon>
        <taxon>Rhodobacterales</taxon>
        <taxon>Paracoccaceae</taxon>
        <taxon>Paralimibaculum</taxon>
    </lineage>
</organism>
<protein>
    <recommendedName>
        <fullName evidence="4">Tetratricopeptide repeat protein</fullName>
    </recommendedName>
</protein>
<evidence type="ECO:0000313" key="2">
    <source>
        <dbReference type="EMBL" id="GMG81444.1"/>
    </source>
</evidence>
<reference evidence="2 3" key="1">
    <citation type="submission" date="2023-04" db="EMBL/GenBank/DDBJ databases">
        <title>Marinoamorphus aggregata gen. nov., sp. Nov., isolate from tissue of brittle star Ophioplocus japonicus.</title>
        <authorList>
            <person name="Kawano K."/>
            <person name="Sawayama S."/>
            <person name="Nakagawa S."/>
        </authorList>
    </citation>
    <scope>NUCLEOTIDE SEQUENCE [LARGE SCALE GENOMIC DNA]</scope>
    <source>
        <strain evidence="2 3">NKW23</strain>
    </source>
</reference>
<keyword evidence="3" id="KW-1185">Reference proteome</keyword>
<feature type="chain" id="PRO_5045126586" description="Tetratricopeptide repeat protein" evidence="1">
    <location>
        <begin position="23"/>
        <end position="185"/>
    </location>
</feature>
<dbReference type="Proteomes" id="UP001239909">
    <property type="component" value="Unassembled WGS sequence"/>
</dbReference>
<accession>A0ABQ6LH58</accession>
<evidence type="ECO:0000256" key="1">
    <source>
        <dbReference type="SAM" id="SignalP"/>
    </source>
</evidence>
<sequence length="185" mass="19406">MWRSGWLAGLLALGLACGPGQAAPCAPPGWSEARADLRAALLGQLASAASEAEGRAAEEALWQLWSAAPGDAAQALLDRVHDRRRWYDLAAAEAAARALTRLCPDYAEGWNQLATVLFQRGEGEAALAAIAETLAREPAHFGALSGRALILLGQGRGAAAQAALRAAVALHPWLRERHLLAPAPK</sequence>
<dbReference type="RefSeq" id="WP_285670099.1">
    <property type="nucleotide sequence ID" value="NZ_BSYI01000003.1"/>
</dbReference>
<evidence type="ECO:0000313" key="3">
    <source>
        <dbReference type="Proteomes" id="UP001239909"/>
    </source>
</evidence>
<dbReference type="InterPro" id="IPR011990">
    <property type="entry name" value="TPR-like_helical_dom_sf"/>
</dbReference>
<comment type="caution">
    <text evidence="2">The sequence shown here is derived from an EMBL/GenBank/DDBJ whole genome shotgun (WGS) entry which is preliminary data.</text>
</comment>
<proteinExistence type="predicted"/>
<evidence type="ECO:0008006" key="4">
    <source>
        <dbReference type="Google" id="ProtNLM"/>
    </source>
</evidence>
<name>A0ABQ6LH58_9RHOB</name>
<feature type="signal peptide" evidence="1">
    <location>
        <begin position="1"/>
        <end position="22"/>
    </location>
</feature>
<dbReference type="Gene3D" id="1.25.40.10">
    <property type="entry name" value="Tetratricopeptide repeat domain"/>
    <property type="match status" value="1"/>
</dbReference>
<gene>
    <name evidence="2" type="ORF">LNKW23_06570</name>
</gene>
<dbReference type="SUPFAM" id="SSF48452">
    <property type="entry name" value="TPR-like"/>
    <property type="match status" value="1"/>
</dbReference>